<dbReference type="HOGENOM" id="CLU_3358917_0_0_9"/>
<evidence type="ECO:0000313" key="2">
    <source>
        <dbReference type="Proteomes" id="UP000005439"/>
    </source>
</evidence>
<proteinExistence type="predicted"/>
<reference evidence="1 2" key="2">
    <citation type="journal article" date="2012" name="Stand. Genomic Sci.">
        <title>Complete genome sequence of the moderately thermophilic mineral-sulfide-oxidizing firmicute Sulfobacillus acidophilus type strain (NAL(T)).</title>
        <authorList>
            <person name="Anderson I."/>
            <person name="Chertkov O."/>
            <person name="Chen A."/>
            <person name="Saunders E."/>
            <person name="Lapidus A."/>
            <person name="Nolan M."/>
            <person name="Lucas S."/>
            <person name="Hammon N."/>
            <person name="Deshpande S."/>
            <person name="Cheng J.F."/>
            <person name="Han C."/>
            <person name="Tapia R."/>
            <person name="Goodwin L.A."/>
            <person name="Pitluck S."/>
            <person name="Liolios K."/>
            <person name="Pagani I."/>
            <person name="Ivanova N."/>
            <person name="Mikhailova N."/>
            <person name="Pati A."/>
            <person name="Palaniappan K."/>
            <person name="Land M."/>
            <person name="Pan C."/>
            <person name="Rohde M."/>
            <person name="Pukall R."/>
            <person name="Goker M."/>
            <person name="Detter J.C."/>
            <person name="Woyke T."/>
            <person name="Bristow J."/>
            <person name="Eisen J.A."/>
            <person name="Markowitz V."/>
            <person name="Hugenholtz P."/>
            <person name="Kyrpides N.C."/>
            <person name="Klenk H.P."/>
            <person name="Mavromatis K."/>
        </authorList>
    </citation>
    <scope>NUCLEOTIDE SEQUENCE [LARGE SCALE GENOMIC DNA]</scope>
    <source>
        <strain evidence="2">ATCC 700253 / DSM 10332 / NAL</strain>
        <plasmid evidence="2">pSULAd1</plasmid>
    </source>
</reference>
<dbReference type="Proteomes" id="UP000005439">
    <property type="component" value="Plasmid unnamed"/>
</dbReference>
<dbReference type="AlphaFoldDB" id="G8U1P1"/>
<name>G8U1P1_SULAD</name>
<geneLocation type="plasmid" evidence="2">
    <name>pSULAd1</name>
</geneLocation>
<accession>G8U1P1</accession>
<organism evidence="1 2">
    <name type="scientific">Sulfobacillus acidophilus (strain ATCC 700253 / DSM 10332 / NAL)</name>
    <dbReference type="NCBI Taxonomy" id="679936"/>
    <lineage>
        <taxon>Bacteria</taxon>
        <taxon>Bacillati</taxon>
        <taxon>Bacillota</taxon>
        <taxon>Clostridia</taxon>
        <taxon>Eubacteriales</taxon>
        <taxon>Clostridiales Family XVII. Incertae Sedis</taxon>
        <taxon>Sulfobacillus</taxon>
    </lineage>
</organism>
<gene>
    <name evidence="1" type="ordered locus">Sulac_3533</name>
</gene>
<sequence length="36" mass="4063">MIWELPSRDYEAVATGRRGALVLPSRIICCIECIVK</sequence>
<protein>
    <submittedName>
        <fullName evidence="1">Uncharacterized protein</fullName>
    </submittedName>
</protein>
<keyword evidence="1" id="KW-0614">Plasmid</keyword>
<evidence type="ECO:0000313" key="1">
    <source>
        <dbReference type="EMBL" id="AEW06969.1"/>
    </source>
</evidence>
<keyword evidence="2" id="KW-1185">Reference proteome</keyword>
<dbReference type="KEGG" id="sap:Sulac_3533"/>
<reference evidence="2" key="1">
    <citation type="submission" date="2011-12" db="EMBL/GenBank/DDBJ databases">
        <title>The complete genome of plasmid of Sulfobacillus acidophilus DSM 10332.</title>
        <authorList>
            <person name="Lucas S."/>
            <person name="Han J."/>
            <person name="Lapidus A."/>
            <person name="Bruce D."/>
            <person name="Goodwin L."/>
            <person name="Pitluck S."/>
            <person name="Peters L."/>
            <person name="Kyrpides N."/>
            <person name="Mavromatis K."/>
            <person name="Ivanova N."/>
            <person name="Mikhailova N."/>
            <person name="Chertkov O."/>
            <person name="Saunders E."/>
            <person name="Detter J.C."/>
            <person name="Tapia R."/>
            <person name="Han C."/>
            <person name="Land M."/>
            <person name="Hauser L."/>
            <person name="Markowitz V."/>
            <person name="Cheng J.-F."/>
            <person name="Hugenholtz P."/>
            <person name="Woyke T."/>
            <person name="Wu D."/>
            <person name="Pukall R."/>
            <person name="Gehrich-Schroeter G."/>
            <person name="Schneider S."/>
            <person name="Klenk H.-P."/>
            <person name="Eisen J.A."/>
        </authorList>
    </citation>
    <scope>NUCLEOTIDE SEQUENCE [LARGE SCALE GENOMIC DNA]</scope>
    <source>
        <strain evidence="2">ATCC 700253 / DSM 10332 / NAL</strain>
        <plasmid evidence="2">pSULAd1</plasmid>
    </source>
</reference>
<dbReference type="EMBL" id="CP003180">
    <property type="protein sequence ID" value="AEW06969.1"/>
    <property type="molecule type" value="Genomic_DNA"/>
</dbReference>